<dbReference type="EMBL" id="JAERWK010000009">
    <property type="protein sequence ID" value="MBM9467133.1"/>
    <property type="molecule type" value="Genomic_DNA"/>
</dbReference>
<dbReference type="AlphaFoldDB" id="A0A938YG06"/>
<sequence>MGLFSRFRRPRRPPSLAQPLPRAERQEALEQLAGWVAGRRGVEVYVEPATAVTGVTVLLVAHDGEFTRRRVGTTEVARDFAREHRLPVYDATVVGYPQRMRDWSHRQRAAEQDGH</sequence>
<feature type="region of interest" description="Disordered" evidence="1">
    <location>
        <begin position="1"/>
        <end position="23"/>
    </location>
</feature>
<evidence type="ECO:0000256" key="1">
    <source>
        <dbReference type="SAM" id="MobiDB-lite"/>
    </source>
</evidence>
<name>A0A938YG06_9ACTN</name>
<proteinExistence type="predicted"/>
<protein>
    <submittedName>
        <fullName evidence="2">Oxidoreductase</fullName>
    </submittedName>
</protein>
<accession>A0A938YG06</accession>
<feature type="compositionally biased region" description="Basic residues" evidence="1">
    <location>
        <begin position="1"/>
        <end position="12"/>
    </location>
</feature>
<evidence type="ECO:0000313" key="2">
    <source>
        <dbReference type="EMBL" id="MBM9467133.1"/>
    </source>
</evidence>
<gene>
    <name evidence="2" type="ORF">JL106_07530</name>
</gene>
<keyword evidence="3" id="KW-1185">Reference proteome</keyword>
<dbReference type="Proteomes" id="UP000663792">
    <property type="component" value="Unassembled WGS sequence"/>
</dbReference>
<dbReference type="RefSeq" id="WP_205260098.1">
    <property type="nucleotide sequence ID" value="NZ_JAERWK010000009.1"/>
</dbReference>
<organism evidence="2 3">
    <name type="scientific">Nakamurella leprariae</name>
    <dbReference type="NCBI Taxonomy" id="2803911"/>
    <lineage>
        <taxon>Bacteria</taxon>
        <taxon>Bacillati</taxon>
        <taxon>Actinomycetota</taxon>
        <taxon>Actinomycetes</taxon>
        <taxon>Nakamurellales</taxon>
        <taxon>Nakamurellaceae</taxon>
        <taxon>Nakamurella</taxon>
    </lineage>
</organism>
<comment type="caution">
    <text evidence="2">The sequence shown here is derived from an EMBL/GenBank/DDBJ whole genome shotgun (WGS) entry which is preliminary data.</text>
</comment>
<reference evidence="2" key="1">
    <citation type="submission" date="2021-01" db="EMBL/GenBank/DDBJ databases">
        <title>YIM 132084 draft genome.</title>
        <authorList>
            <person name="An D."/>
        </authorList>
    </citation>
    <scope>NUCLEOTIDE SEQUENCE</scope>
    <source>
        <strain evidence="2">YIM 132084</strain>
    </source>
</reference>
<evidence type="ECO:0000313" key="3">
    <source>
        <dbReference type="Proteomes" id="UP000663792"/>
    </source>
</evidence>